<dbReference type="Proteomes" id="UP000827721">
    <property type="component" value="Unassembled WGS sequence"/>
</dbReference>
<comment type="caution">
    <text evidence="1">The sequence shown here is derived from an EMBL/GenBank/DDBJ whole genome shotgun (WGS) entry which is preliminary data.</text>
</comment>
<evidence type="ECO:0000313" key="2">
    <source>
        <dbReference type="Proteomes" id="UP000827721"/>
    </source>
</evidence>
<proteinExistence type="predicted"/>
<name>A0ABQ8HXC4_9ROSI</name>
<keyword evidence="2" id="KW-1185">Reference proteome</keyword>
<protein>
    <submittedName>
        <fullName evidence="1">Uncharacterized protein</fullName>
    </submittedName>
</protein>
<gene>
    <name evidence="1" type="ORF">JRO89_XS06G0067300</name>
</gene>
<organism evidence="1 2">
    <name type="scientific">Xanthoceras sorbifolium</name>
    <dbReference type="NCBI Taxonomy" id="99658"/>
    <lineage>
        <taxon>Eukaryota</taxon>
        <taxon>Viridiplantae</taxon>
        <taxon>Streptophyta</taxon>
        <taxon>Embryophyta</taxon>
        <taxon>Tracheophyta</taxon>
        <taxon>Spermatophyta</taxon>
        <taxon>Magnoliopsida</taxon>
        <taxon>eudicotyledons</taxon>
        <taxon>Gunneridae</taxon>
        <taxon>Pentapetalae</taxon>
        <taxon>rosids</taxon>
        <taxon>malvids</taxon>
        <taxon>Sapindales</taxon>
        <taxon>Sapindaceae</taxon>
        <taxon>Xanthoceroideae</taxon>
        <taxon>Xanthoceras</taxon>
    </lineage>
</organism>
<accession>A0ABQ8HXC4</accession>
<dbReference type="EMBL" id="JAFEMO010000006">
    <property type="protein sequence ID" value="KAH7568884.1"/>
    <property type="molecule type" value="Genomic_DNA"/>
</dbReference>
<sequence length="76" mass="8608">MGILTCFITDFVSSSFLVRALRSLKNSLGLPHRFGWNGDPCVPQQHPWNGADCQLDRTTNKWVIDGLYLTDPLPYI</sequence>
<reference evidence="1 2" key="1">
    <citation type="submission" date="2021-02" db="EMBL/GenBank/DDBJ databases">
        <title>Plant Genome Project.</title>
        <authorList>
            <person name="Zhang R.-G."/>
        </authorList>
    </citation>
    <scope>NUCLEOTIDE SEQUENCE [LARGE SCALE GENOMIC DNA]</scope>
    <source>
        <tissue evidence="1">Leaves</tissue>
    </source>
</reference>
<evidence type="ECO:0000313" key="1">
    <source>
        <dbReference type="EMBL" id="KAH7568884.1"/>
    </source>
</evidence>